<dbReference type="PANTHER" id="PTHR31018:SF3">
    <property type="entry name" value="RECEPTOR PROTEIN-TYROSINE KINASE"/>
    <property type="match status" value="1"/>
</dbReference>
<evidence type="ECO:0000256" key="3">
    <source>
        <dbReference type="ARBA" id="ARBA00022525"/>
    </source>
</evidence>
<feature type="region of interest" description="Disordered" evidence="6">
    <location>
        <begin position="361"/>
        <end position="405"/>
    </location>
</feature>
<dbReference type="VEuPathDB" id="FungiDB:BCV72DRAFT_222982"/>
<gene>
    <name evidence="8" type="ORF">BCV71DRAFT_52548</name>
</gene>
<dbReference type="AlphaFoldDB" id="A0A0A1NNY8"/>
<name>A0A0A1NNY8_RHIZD</name>
<evidence type="ECO:0000256" key="4">
    <source>
        <dbReference type="ARBA" id="ARBA00022729"/>
    </source>
</evidence>
<feature type="compositionally biased region" description="Low complexity" evidence="6">
    <location>
        <begin position="384"/>
        <end position="405"/>
    </location>
</feature>
<feature type="compositionally biased region" description="Polar residues" evidence="6">
    <location>
        <begin position="361"/>
        <end position="374"/>
    </location>
</feature>
<accession>A0A0A1NNY8</accession>
<dbReference type="InterPro" id="IPR036941">
    <property type="entry name" value="Rcpt_L-dom_sf"/>
</dbReference>
<keyword evidence="4 7" id="KW-0732">Signal</keyword>
<evidence type="ECO:0000256" key="7">
    <source>
        <dbReference type="SAM" id="SignalP"/>
    </source>
</evidence>
<keyword evidence="2" id="KW-0134">Cell wall</keyword>
<dbReference type="Gene3D" id="3.80.20.20">
    <property type="entry name" value="Receptor L-domain"/>
    <property type="match status" value="1"/>
</dbReference>
<dbReference type="GO" id="GO:0005886">
    <property type="term" value="C:plasma membrane"/>
    <property type="evidence" value="ECO:0007669"/>
    <property type="project" value="TreeGrafter"/>
</dbReference>
<dbReference type="PANTHER" id="PTHR31018">
    <property type="entry name" value="SPORULATION-SPECIFIC PROTEIN-RELATED"/>
    <property type="match status" value="1"/>
</dbReference>
<reference evidence="8 9" key="1">
    <citation type="journal article" date="2016" name="Proc. Natl. Acad. Sci. U.S.A.">
        <title>Lipid metabolic changes in an early divergent fungus govern the establishment of a mutualistic symbiosis with endobacteria.</title>
        <authorList>
            <person name="Lastovetsky O.A."/>
            <person name="Gaspar M.L."/>
            <person name="Mondo S.J."/>
            <person name="LaButti K.M."/>
            <person name="Sandor L."/>
            <person name="Grigoriev I.V."/>
            <person name="Henry S.A."/>
            <person name="Pawlowska T.E."/>
        </authorList>
    </citation>
    <scope>NUCLEOTIDE SEQUENCE [LARGE SCALE GENOMIC DNA]</scope>
    <source>
        <strain evidence="8 9">ATCC 11559</strain>
    </source>
</reference>
<comment type="subcellular location">
    <subcellularLocation>
        <location evidence="1">Secreted</location>
        <location evidence="1">Cell wall</location>
    </subcellularLocation>
</comment>
<dbReference type="GO" id="GO:0031505">
    <property type="term" value="P:fungal-type cell wall organization"/>
    <property type="evidence" value="ECO:0007669"/>
    <property type="project" value="TreeGrafter"/>
</dbReference>
<proteinExistence type="predicted"/>
<evidence type="ECO:0000313" key="8">
    <source>
        <dbReference type="EMBL" id="ORE14354.1"/>
    </source>
</evidence>
<feature type="chain" id="PRO_5015032520" description="RNI-like protein" evidence="7">
    <location>
        <begin position="21"/>
        <end position="427"/>
    </location>
</feature>
<evidence type="ECO:0000256" key="2">
    <source>
        <dbReference type="ARBA" id="ARBA00022512"/>
    </source>
</evidence>
<evidence type="ECO:0000256" key="1">
    <source>
        <dbReference type="ARBA" id="ARBA00004191"/>
    </source>
</evidence>
<dbReference type="OMA" id="GHNYECT"/>
<dbReference type="InterPro" id="IPR051648">
    <property type="entry name" value="CWI-Assembly_Regulator"/>
</dbReference>
<dbReference type="GO" id="GO:0009986">
    <property type="term" value="C:cell surface"/>
    <property type="evidence" value="ECO:0007669"/>
    <property type="project" value="TreeGrafter"/>
</dbReference>
<keyword evidence="5" id="KW-0325">Glycoprotein</keyword>
<organism evidence="8 9">
    <name type="scientific">Rhizopus microsporus</name>
    <dbReference type="NCBI Taxonomy" id="58291"/>
    <lineage>
        <taxon>Eukaryota</taxon>
        <taxon>Fungi</taxon>
        <taxon>Fungi incertae sedis</taxon>
        <taxon>Mucoromycota</taxon>
        <taxon>Mucoromycotina</taxon>
        <taxon>Mucoromycetes</taxon>
        <taxon>Mucorales</taxon>
        <taxon>Mucorineae</taxon>
        <taxon>Rhizopodaceae</taxon>
        <taxon>Rhizopus</taxon>
    </lineage>
</organism>
<evidence type="ECO:0000256" key="6">
    <source>
        <dbReference type="SAM" id="MobiDB-lite"/>
    </source>
</evidence>
<protein>
    <recommendedName>
        <fullName evidence="10">RNI-like protein</fullName>
    </recommendedName>
</protein>
<evidence type="ECO:0008006" key="10">
    <source>
        <dbReference type="Google" id="ProtNLM"/>
    </source>
</evidence>
<sequence length="427" mass="45462">MTRLTQSVIILATLCASALAAVEPGCDKSLKVLNQIDLDGIKHCKDFQGTITIENMGPAASLNMEGVEHLMGDLLMSGNLELGAFSAPNLKTVDGQIKIENHTILSKADFPQLTEAKGLTFSVLPALETINFPAGLTKVSNVRIEDTRAPKVDGFKPENIGNFVLTNNNYMKSFDFSSVKQADELLIVGNNHNMIFDAPNLGTIRTATILNLAQIQLPALTTIHSDISFHENEFSSLHMDSLQTIGGTFTIANNNKLTETSFKNLSLINGALSIGNNTQLLAIDGFPSLAAIHGTCDLAGNFEQYKLPSLQDIRGGMRIQTTSSKLACADLERVLKGGNIVKGTTWSCASSMQEDQMVPTVGQNPANGNGNTAKINLGKDDPKNTNGNKNGNQTNQKENANATSAASTAGHTSLGLVAVAALAYFVL</sequence>
<dbReference type="GO" id="GO:0009277">
    <property type="term" value="C:fungal-type cell wall"/>
    <property type="evidence" value="ECO:0007669"/>
    <property type="project" value="TreeGrafter"/>
</dbReference>
<dbReference type="Proteomes" id="UP000242381">
    <property type="component" value="Unassembled WGS sequence"/>
</dbReference>
<dbReference type="SUPFAM" id="SSF52058">
    <property type="entry name" value="L domain-like"/>
    <property type="match status" value="2"/>
</dbReference>
<dbReference type="EMBL" id="KV921476">
    <property type="protein sequence ID" value="ORE14354.1"/>
    <property type="molecule type" value="Genomic_DNA"/>
</dbReference>
<keyword evidence="3" id="KW-0964">Secreted</keyword>
<feature type="signal peptide" evidence="7">
    <location>
        <begin position="1"/>
        <end position="20"/>
    </location>
</feature>
<evidence type="ECO:0000256" key="5">
    <source>
        <dbReference type="ARBA" id="ARBA00023180"/>
    </source>
</evidence>
<evidence type="ECO:0000313" key="9">
    <source>
        <dbReference type="Proteomes" id="UP000242381"/>
    </source>
</evidence>